<sequence length="263" mass="29373">MLKKLGTILLRVILGVLAAALIVFGVIGIRDYLWHLLVAGILILILDIFWGRMGRESAARIFRTLRTLMLVLVLMWAVLDGVMIVMNIRAAGSNADATAESTMVVLGTDVDGEEPGDLLRLRLETAAAYLKEHPDMPVIVTGCGRGEHTEAEVMNRFLIASGIAEERIYQEPKAQSTLENFTYSKEIIKSNGLPQDMLVVTNNYHQWRASLYAEKAQVSTHRLSAPTTGYMLFPLSERERYIILVEEWLGIRVDVVNKYGVTV</sequence>
<dbReference type="AlphaFoldDB" id="A0A949JVY5"/>
<evidence type="ECO:0000259" key="2">
    <source>
        <dbReference type="Pfam" id="PF02698"/>
    </source>
</evidence>
<feature type="transmembrane region" description="Helical" evidence="1">
    <location>
        <begin position="7"/>
        <end position="27"/>
    </location>
</feature>
<dbReference type="PANTHER" id="PTHR30336">
    <property type="entry name" value="INNER MEMBRANE PROTEIN, PROBABLE PERMEASE"/>
    <property type="match status" value="1"/>
</dbReference>
<dbReference type="Gene3D" id="3.40.50.620">
    <property type="entry name" value="HUPs"/>
    <property type="match status" value="1"/>
</dbReference>
<feature type="transmembrane region" description="Helical" evidence="1">
    <location>
        <begin position="33"/>
        <end position="53"/>
    </location>
</feature>
<dbReference type="RefSeq" id="WP_238721087.1">
    <property type="nucleotide sequence ID" value="NZ_JAHQCW010000007.1"/>
</dbReference>
<dbReference type="GO" id="GO:0000270">
    <property type="term" value="P:peptidoglycan metabolic process"/>
    <property type="evidence" value="ECO:0007669"/>
    <property type="project" value="TreeGrafter"/>
</dbReference>
<dbReference type="Pfam" id="PF02698">
    <property type="entry name" value="DUF218"/>
    <property type="match status" value="1"/>
</dbReference>
<dbReference type="CDD" id="cd06259">
    <property type="entry name" value="YdcF-like"/>
    <property type="match status" value="1"/>
</dbReference>
<evidence type="ECO:0000256" key="1">
    <source>
        <dbReference type="SAM" id="Phobius"/>
    </source>
</evidence>
<dbReference type="InterPro" id="IPR003848">
    <property type="entry name" value="DUF218"/>
</dbReference>
<dbReference type="GO" id="GO:0005886">
    <property type="term" value="C:plasma membrane"/>
    <property type="evidence" value="ECO:0007669"/>
    <property type="project" value="TreeGrafter"/>
</dbReference>
<dbReference type="EMBL" id="JAHQCW010000007">
    <property type="protein sequence ID" value="MBU9736163.1"/>
    <property type="molecule type" value="Genomic_DNA"/>
</dbReference>
<feature type="domain" description="DUF218" evidence="2">
    <location>
        <begin position="103"/>
        <end position="250"/>
    </location>
</feature>
<dbReference type="GO" id="GO:0043164">
    <property type="term" value="P:Gram-negative-bacterium-type cell wall biogenesis"/>
    <property type="evidence" value="ECO:0007669"/>
    <property type="project" value="TreeGrafter"/>
</dbReference>
<accession>A0A949JVY5</accession>
<keyword evidence="1" id="KW-0812">Transmembrane</keyword>
<organism evidence="3 4">
    <name type="scientific">Diplocloster agilis</name>
    <dbReference type="NCBI Taxonomy" id="2850323"/>
    <lineage>
        <taxon>Bacteria</taxon>
        <taxon>Bacillati</taxon>
        <taxon>Bacillota</taxon>
        <taxon>Clostridia</taxon>
        <taxon>Lachnospirales</taxon>
        <taxon>Lachnospiraceae</taxon>
        <taxon>Diplocloster</taxon>
    </lineage>
</organism>
<keyword evidence="1" id="KW-1133">Transmembrane helix</keyword>
<evidence type="ECO:0000313" key="3">
    <source>
        <dbReference type="EMBL" id="MBU9736163.1"/>
    </source>
</evidence>
<evidence type="ECO:0000313" key="4">
    <source>
        <dbReference type="Proteomes" id="UP000712157"/>
    </source>
</evidence>
<feature type="transmembrane region" description="Helical" evidence="1">
    <location>
        <begin position="65"/>
        <end position="86"/>
    </location>
</feature>
<comment type="caution">
    <text evidence="3">The sequence shown here is derived from an EMBL/GenBank/DDBJ whole genome shotgun (WGS) entry which is preliminary data.</text>
</comment>
<gene>
    <name evidence="3" type="ORF">KTH89_06405</name>
</gene>
<reference evidence="3" key="1">
    <citation type="submission" date="2021-06" db="EMBL/GenBank/DDBJ databases">
        <title>Description of novel taxa of the family Lachnospiraceae.</title>
        <authorList>
            <person name="Chaplin A.V."/>
            <person name="Sokolova S.R."/>
            <person name="Pikina A.P."/>
            <person name="Korzhanova M."/>
            <person name="Belova V."/>
            <person name="Korostin D."/>
            <person name="Efimov B.A."/>
        </authorList>
    </citation>
    <scope>NUCLEOTIDE SEQUENCE</scope>
    <source>
        <strain evidence="3">ASD5720</strain>
    </source>
</reference>
<dbReference type="InterPro" id="IPR051599">
    <property type="entry name" value="Cell_Envelope_Assoc"/>
</dbReference>
<keyword evidence="4" id="KW-1185">Reference proteome</keyword>
<dbReference type="PANTHER" id="PTHR30336:SF4">
    <property type="entry name" value="ENVELOPE BIOGENESIS FACTOR ELYC"/>
    <property type="match status" value="1"/>
</dbReference>
<proteinExistence type="predicted"/>
<keyword evidence="1" id="KW-0472">Membrane</keyword>
<protein>
    <submittedName>
        <fullName evidence="3">YdcF family protein</fullName>
    </submittedName>
</protein>
<dbReference type="InterPro" id="IPR014729">
    <property type="entry name" value="Rossmann-like_a/b/a_fold"/>
</dbReference>
<name>A0A949JVY5_9FIRM</name>
<dbReference type="Proteomes" id="UP000712157">
    <property type="component" value="Unassembled WGS sequence"/>
</dbReference>